<evidence type="ECO:0008006" key="3">
    <source>
        <dbReference type="Google" id="ProtNLM"/>
    </source>
</evidence>
<dbReference type="EMBL" id="BQNB010020747">
    <property type="protein sequence ID" value="GJT99202.1"/>
    <property type="molecule type" value="Genomic_DNA"/>
</dbReference>
<reference evidence="1" key="2">
    <citation type="submission" date="2022-01" db="EMBL/GenBank/DDBJ databases">
        <authorList>
            <person name="Yamashiro T."/>
            <person name="Shiraishi A."/>
            <person name="Satake H."/>
            <person name="Nakayama K."/>
        </authorList>
    </citation>
    <scope>NUCLEOTIDE SEQUENCE</scope>
</reference>
<protein>
    <recommendedName>
        <fullName evidence="3">Xylulose kinase-1</fullName>
    </recommendedName>
</protein>
<evidence type="ECO:0000313" key="2">
    <source>
        <dbReference type="Proteomes" id="UP001151760"/>
    </source>
</evidence>
<reference evidence="1" key="1">
    <citation type="journal article" date="2022" name="Int. J. Mol. Sci.">
        <title>Draft Genome of Tanacetum Coccineum: Genomic Comparison of Closely Related Tanacetum-Family Plants.</title>
        <authorList>
            <person name="Yamashiro T."/>
            <person name="Shiraishi A."/>
            <person name="Nakayama K."/>
            <person name="Satake H."/>
        </authorList>
    </citation>
    <scope>NUCLEOTIDE SEQUENCE</scope>
</reference>
<proteinExistence type="predicted"/>
<gene>
    <name evidence="1" type="ORF">Tco_1094720</name>
</gene>
<sequence length="131" mass="14780">MSTFKFAETHNMVAFLEKPVVSEGFEQIIDFLNASSIQYALIVNPTVYVSCIDQFWSTSVVKKVNGEAGIHALIDGKRIAVSKATIRNVLQFDDERGVECLHTTTIFEELAKMGYEKLSQKLTFYKAFFSP</sequence>
<evidence type="ECO:0000313" key="1">
    <source>
        <dbReference type="EMBL" id="GJT99202.1"/>
    </source>
</evidence>
<accession>A0ABQ5IIP1</accession>
<name>A0ABQ5IIP1_9ASTR</name>
<organism evidence="1 2">
    <name type="scientific">Tanacetum coccineum</name>
    <dbReference type="NCBI Taxonomy" id="301880"/>
    <lineage>
        <taxon>Eukaryota</taxon>
        <taxon>Viridiplantae</taxon>
        <taxon>Streptophyta</taxon>
        <taxon>Embryophyta</taxon>
        <taxon>Tracheophyta</taxon>
        <taxon>Spermatophyta</taxon>
        <taxon>Magnoliopsida</taxon>
        <taxon>eudicotyledons</taxon>
        <taxon>Gunneridae</taxon>
        <taxon>Pentapetalae</taxon>
        <taxon>asterids</taxon>
        <taxon>campanulids</taxon>
        <taxon>Asterales</taxon>
        <taxon>Asteraceae</taxon>
        <taxon>Asteroideae</taxon>
        <taxon>Anthemideae</taxon>
        <taxon>Anthemidinae</taxon>
        <taxon>Tanacetum</taxon>
    </lineage>
</organism>
<dbReference type="Proteomes" id="UP001151760">
    <property type="component" value="Unassembled WGS sequence"/>
</dbReference>
<comment type="caution">
    <text evidence="1">The sequence shown here is derived from an EMBL/GenBank/DDBJ whole genome shotgun (WGS) entry which is preliminary data.</text>
</comment>
<keyword evidence="2" id="KW-1185">Reference proteome</keyword>